<gene>
    <name evidence="9" type="primary">GET1</name>
    <name evidence="12" type="ORF">NA57DRAFT_74074</name>
</gene>
<evidence type="ECO:0000313" key="13">
    <source>
        <dbReference type="Proteomes" id="UP000799772"/>
    </source>
</evidence>
<keyword evidence="7" id="KW-0175">Coiled coil</keyword>
<dbReference type="OrthoDB" id="69461at2759"/>
<sequence>MSLLLGVFVLQLFLHVLNTVGASTLNELLWMLYNKSPFSSHSKSFAQATQLRREVVRLQRELNATSAQDEFSKWAKLRRQHDKAAAEHDKATSSLQSSKSSFNTTCSTIRFLLTTFLRLFPQYYYSRSPLFWVPAGWAPWYVEWLLSFPRAPRGSISIQVWGIACAAVIKMVAEASWAVWILVQQSRVEKAKAKGREDGKTEMKVGADTKKEL</sequence>
<keyword evidence="3 9" id="KW-0813">Transport</keyword>
<dbReference type="PANTHER" id="PTHR42650:SF1">
    <property type="entry name" value="GUIDED ENTRY OF TAIL-ANCHORED PROTEINS FACTOR 1"/>
    <property type="match status" value="1"/>
</dbReference>
<dbReference type="GO" id="GO:0043495">
    <property type="term" value="F:protein-membrane adaptor activity"/>
    <property type="evidence" value="ECO:0007669"/>
    <property type="project" value="TreeGrafter"/>
</dbReference>
<evidence type="ECO:0000313" key="12">
    <source>
        <dbReference type="EMBL" id="KAF2100465.1"/>
    </source>
</evidence>
<dbReference type="GO" id="GO:0043529">
    <property type="term" value="C:GET complex"/>
    <property type="evidence" value="ECO:0007669"/>
    <property type="project" value="InterPro"/>
</dbReference>
<evidence type="ECO:0008006" key="14">
    <source>
        <dbReference type="Google" id="ProtNLM"/>
    </source>
</evidence>
<organism evidence="12 13">
    <name type="scientific">Rhizodiscina lignyota</name>
    <dbReference type="NCBI Taxonomy" id="1504668"/>
    <lineage>
        <taxon>Eukaryota</taxon>
        <taxon>Fungi</taxon>
        <taxon>Dikarya</taxon>
        <taxon>Ascomycota</taxon>
        <taxon>Pezizomycotina</taxon>
        <taxon>Dothideomycetes</taxon>
        <taxon>Pleosporomycetidae</taxon>
        <taxon>Aulographales</taxon>
        <taxon>Rhizodiscinaceae</taxon>
        <taxon>Rhizodiscina</taxon>
    </lineage>
</organism>
<evidence type="ECO:0000256" key="7">
    <source>
        <dbReference type="ARBA" id="ARBA00023054"/>
    </source>
</evidence>
<dbReference type="HAMAP" id="MF_03113">
    <property type="entry name" value="Get1"/>
    <property type="match status" value="1"/>
</dbReference>
<dbReference type="EMBL" id="ML978124">
    <property type="protein sequence ID" value="KAF2100465.1"/>
    <property type="molecule type" value="Genomic_DNA"/>
</dbReference>
<evidence type="ECO:0000256" key="1">
    <source>
        <dbReference type="ARBA" id="ARBA00004477"/>
    </source>
</evidence>
<dbReference type="Pfam" id="PF04420">
    <property type="entry name" value="CHD5"/>
    <property type="match status" value="1"/>
</dbReference>
<reference evidence="12" key="1">
    <citation type="journal article" date="2020" name="Stud. Mycol.">
        <title>101 Dothideomycetes genomes: a test case for predicting lifestyles and emergence of pathogens.</title>
        <authorList>
            <person name="Haridas S."/>
            <person name="Albert R."/>
            <person name="Binder M."/>
            <person name="Bloem J."/>
            <person name="Labutti K."/>
            <person name="Salamov A."/>
            <person name="Andreopoulos B."/>
            <person name="Baker S."/>
            <person name="Barry K."/>
            <person name="Bills G."/>
            <person name="Bluhm B."/>
            <person name="Cannon C."/>
            <person name="Castanera R."/>
            <person name="Culley D."/>
            <person name="Daum C."/>
            <person name="Ezra D."/>
            <person name="Gonzalez J."/>
            <person name="Henrissat B."/>
            <person name="Kuo A."/>
            <person name="Liang C."/>
            <person name="Lipzen A."/>
            <person name="Lutzoni F."/>
            <person name="Magnuson J."/>
            <person name="Mondo S."/>
            <person name="Nolan M."/>
            <person name="Ohm R."/>
            <person name="Pangilinan J."/>
            <person name="Park H.-J."/>
            <person name="Ramirez L."/>
            <person name="Alfaro M."/>
            <person name="Sun H."/>
            <person name="Tritt A."/>
            <person name="Yoshinaga Y."/>
            <person name="Zwiers L.-H."/>
            <person name="Turgeon B."/>
            <person name="Goodwin S."/>
            <person name="Spatafora J."/>
            <person name="Crous P."/>
            <person name="Grigoriev I."/>
        </authorList>
    </citation>
    <scope>NUCLEOTIDE SEQUENCE</scope>
    <source>
        <strain evidence="12">CBS 133067</strain>
    </source>
</reference>
<proteinExistence type="inferred from homology"/>
<keyword evidence="4 9" id="KW-0812">Transmembrane</keyword>
<comment type="caution">
    <text evidence="9">Lacks conserved residue(s) required for the propagation of feature annotation.</text>
</comment>
<dbReference type="Gene3D" id="1.10.287.660">
    <property type="entry name" value="Helix hairpin bin"/>
    <property type="match status" value="1"/>
</dbReference>
<keyword evidence="13" id="KW-1185">Reference proteome</keyword>
<evidence type="ECO:0000256" key="9">
    <source>
        <dbReference type="HAMAP-Rule" id="MF_03113"/>
    </source>
</evidence>
<dbReference type="AlphaFoldDB" id="A0A9P4M7X4"/>
<evidence type="ECO:0000256" key="5">
    <source>
        <dbReference type="ARBA" id="ARBA00022824"/>
    </source>
</evidence>
<comment type="caution">
    <text evidence="12">The sequence shown here is derived from an EMBL/GenBank/DDBJ whole genome shotgun (WGS) entry which is preliminary data.</text>
</comment>
<evidence type="ECO:0000256" key="2">
    <source>
        <dbReference type="ARBA" id="ARBA00010799"/>
    </source>
</evidence>
<feature type="region of interest" description="Disordered" evidence="10">
    <location>
        <begin position="193"/>
        <end position="213"/>
    </location>
</feature>
<dbReference type="GO" id="GO:0005789">
    <property type="term" value="C:endoplasmic reticulum membrane"/>
    <property type="evidence" value="ECO:0007669"/>
    <property type="project" value="UniProtKB-SubCell"/>
</dbReference>
<name>A0A9P4M7X4_9PEZI</name>
<evidence type="ECO:0000256" key="10">
    <source>
        <dbReference type="SAM" id="MobiDB-lite"/>
    </source>
</evidence>
<keyword evidence="8 9" id="KW-0472">Membrane</keyword>
<keyword evidence="11" id="KW-0732">Signal</keyword>
<keyword evidence="5 9" id="KW-0256">Endoplasmic reticulum</keyword>
<dbReference type="InterPro" id="IPR029012">
    <property type="entry name" value="Helix_hairpin_bin_sf"/>
</dbReference>
<evidence type="ECO:0000256" key="6">
    <source>
        <dbReference type="ARBA" id="ARBA00022989"/>
    </source>
</evidence>
<feature type="chain" id="PRO_5040473060" description="Guided entry of tail-anchored proteins 1" evidence="11">
    <location>
        <begin position="23"/>
        <end position="213"/>
    </location>
</feature>
<comment type="similarity">
    <text evidence="2 9">Belongs to the WRB/GET1 family.</text>
</comment>
<dbReference type="FunFam" id="1.10.287.660:FF:000006">
    <property type="entry name" value="Protein GET1"/>
    <property type="match status" value="1"/>
</dbReference>
<keyword evidence="6 9" id="KW-1133">Transmembrane helix</keyword>
<feature type="signal peptide" evidence="11">
    <location>
        <begin position="1"/>
        <end position="22"/>
    </location>
</feature>
<dbReference type="Proteomes" id="UP000799772">
    <property type="component" value="Unassembled WGS sequence"/>
</dbReference>
<comment type="subcellular location">
    <subcellularLocation>
        <location evidence="1">Endoplasmic reticulum membrane</location>
        <topology evidence="1">Multi-pass membrane protein</topology>
    </subcellularLocation>
</comment>
<feature type="topological domain" description="Lumenal" evidence="9">
    <location>
        <begin position="1"/>
        <end position="3"/>
    </location>
</feature>
<feature type="topological domain" description="Cytoplasmic" evidence="9">
    <location>
        <begin position="173"/>
        <end position="213"/>
    </location>
</feature>
<dbReference type="InterPro" id="IPR028945">
    <property type="entry name" value="Get1"/>
</dbReference>
<evidence type="ECO:0000256" key="8">
    <source>
        <dbReference type="ARBA" id="ARBA00023136"/>
    </source>
</evidence>
<evidence type="ECO:0000256" key="11">
    <source>
        <dbReference type="SAM" id="SignalP"/>
    </source>
</evidence>
<evidence type="ECO:0000256" key="4">
    <source>
        <dbReference type="ARBA" id="ARBA00022692"/>
    </source>
</evidence>
<evidence type="ECO:0000256" key="3">
    <source>
        <dbReference type="ARBA" id="ARBA00022448"/>
    </source>
</evidence>
<dbReference type="PANTHER" id="PTHR42650">
    <property type="entry name" value="TAIL-ANCHORED PROTEIN INSERTION RECEPTOR WRB"/>
    <property type="match status" value="1"/>
</dbReference>
<dbReference type="InterPro" id="IPR027538">
    <property type="entry name" value="Get1_fungi"/>
</dbReference>
<dbReference type="GO" id="GO:0071816">
    <property type="term" value="P:tail-anchored membrane protein insertion into ER membrane"/>
    <property type="evidence" value="ECO:0007669"/>
    <property type="project" value="InterPro"/>
</dbReference>
<protein>
    <recommendedName>
        <fullName evidence="14">Guided entry of tail-anchored proteins 1</fullName>
    </recommendedName>
</protein>
<accession>A0A9P4M7X4</accession>